<evidence type="ECO:0000256" key="10">
    <source>
        <dbReference type="ARBA" id="ARBA00023034"/>
    </source>
</evidence>
<evidence type="ECO:0000256" key="4">
    <source>
        <dbReference type="ARBA" id="ARBA00005363"/>
    </source>
</evidence>
<feature type="compositionally biased region" description="Acidic residues" evidence="15">
    <location>
        <begin position="263"/>
        <end position="278"/>
    </location>
</feature>
<dbReference type="GO" id="GO:0000139">
    <property type="term" value="C:Golgi membrane"/>
    <property type="evidence" value="ECO:0007669"/>
    <property type="project" value="UniProtKB-SubCell"/>
</dbReference>
<dbReference type="Proteomes" id="UP001175227">
    <property type="component" value="Unassembled WGS sequence"/>
</dbReference>
<evidence type="ECO:0000256" key="9">
    <source>
        <dbReference type="ARBA" id="ARBA00023006"/>
    </source>
</evidence>
<evidence type="ECO:0000256" key="15">
    <source>
        <dbReference type="SAM" id="MobiDB-lite"/>
    </source>
</evidence>
<organism evidence="18 19">
    <name type="scientific">Armillaria novae-zelandiae</name>
    <dbReference type="NCBI Taxonomy" id="153914"/>
    <lineage>
        <taxon>Eukaryota</taxon>
        <taxon>Fungi</taxon>
        <taxon>Dikarya</taxon>
        <taxon>Basidiomycota</taxon>
        <taxon>Agaricomycotina</taxon>
        <taxon>Agaricomycetes</taxon>
        <taxon>Agaricomycetidae</taxon>
        <taxon>Agaricales</taxon>
        <taxon>Marasmiineae</taxon>
        <taxon>Physalacriaceae</taxon>
        <taxon>Armillaria</taxon>
    </lineage>
</organism>
<feature type="region of interest" description="Disordered" evidence="15">
    <location>
        <begin position="262"/>
        <end position="300"/>
    </location>
</feature>
<keyword evidence="10" id="KW-0333">Golgi apparatus</keyword>
<evidence type="ECO:0000256" key="8">
    <source>
        <dbReference type="ARBA" id="ARBA00022989"/>
    </source>
</evidence>
<dbReference type="InterPro" id="IPR009011">
    <property type="entry name" value="Man6P_isomerase_rcpt-bd_dom_sf"/>
</dbReference>
<evidence type="ECO:0000259" key="17">
    <source>
        <dbReference type="PROSITE" id="PS51914"/>
    </source>
</evidence>
<keyword evidence="9" id="KW-0072">Autophagy</keyword>
<evidence type="ECO:0000256" key="16">
    <source>
        <dbReference type="SAM" id="Phobius"/>
    </source>
</evidence>
<keyword evidence="19" id="KW-1185">Reference proteome</keyword>
<feature type="transmembrane region" description="Helical" evidence="16">
    <location>
        <begin position="212"/>
        <end position="232"/>
    </location>
</feature>
<evidence type="ECO:0000256" key="1">
    <source>
        <dbReference type="ARBA" id="ARBA00004304"/>
    </source>
</evidence>
<keyword evidence="7" id="KW-0732">Signal</keyword>
<keyword evidence="6 16" id="KW-0812">Transmembrane</keyword>
<gene>
    <name evidence="18" type="ORF">IW261DRAFT_1569481</name>
</gene>
<feature type="region of interest" description="Disordered" evidence="15">
    <location>
        <begin position="181"/>
        <end position="205"/>
    </location>
</feature>
<dbReference type="PROSITE" id="PS51914">
    <property type="entry name" value="MRH"/>
    <property type="match status" value="1"/>
</dbReference>
<keyword evidence="11" id="KW-0496">Mitochondrion</keyword>
<comment type="subcellular location">
    <subcellularLocation>
        <location evidence="2">Cytoplasmic vesicle membrane</location>
        <topology evidence="2">Single-pass type I membrane protein</topology>
    </subcellularLocation>
    <subcellularLocation>
        <location evidence="3">Golgi apparatus membrane</location>
        <topology evidence="3">Single-pass type I membrane protein</topology>
    </subcellularLocation>
    <subcellularLocation>
        <location evidence="1">Mitochondrion membrane</location>
        <topology evidence="1">Single-pass membrane protein</topology>
    </subcellularLocation>
</comment>
<evidence type="ECO:0000256" key="12">
    <source>
        <dbReference type="ARBA" id="ARBA00023136"/>
    </source>
</evidence>
<evidence type="ECO:0000256" key="14">
    <source>
        <dbReference type="ARBA" id="ARBA00023329"/>
    </source>
</evidence>
<feature type="domain" description="MRH" evidence="17">
    <location>
        <begin position="6"/>
        <end position="178"/>
    </location>
</feature>
<name>A0AA39U912_9AGAR</name>
<dbReference type="SUPFAM" id="SSF50911">
    <property type="entry name" value="Mannose 6-phosphate receptor domain"/>
    <property type="match status" value="1"/>
</dbReference>
<keyword evidence="8 16" id="KW-1133">Transmembrane helix</keyword>
<dbReference type="GO" id="GO:0030659">
    <property type="term" value="C:cytoplasmic vesicle membrane"/>
    <property type="evidence" value="ECO:0007669"/>
    <property type="project" value="UniProtKB-SubCell"/>
</dbReference>
<evidence type="ECO:0000313" key="19">
    <source>
        <dbReference type="Proteomes" id="UP001175227"/>
    </source>
</evidence>
<dbReference type="Pfam" id="PF09451">
    <property type="entry name" value="ATG27"/>
    <property type="match status" value="1"/>
</dbReference>
<reference evidence="18" key="1">
    <citation type="submission" date="2023-06" db="EMBL/GenBank/DDBJ databases">
        <authorList>
            <consortium name="Lawrence Berkeley National Laboratory"/>
            <person name="Ahrendt S."/>
            <person name="Sahu N."/>
            <person name="Indic B."/>
            <person name="Wong-Bajracharya J."/>
            <person name="Merenyi Z."/>
            <person name="Ke H.-M."/>
            <person name="Monk M."/>
            <person name="Kocsube S."/>
            <person name="Drula E."/>
            <person name="Lipzen A."/>
            <person name="Balint B."/>
            <person name="Henrissat B."/>
            <person name="Andreopoulos B."/>
            <person name="Martin F.M."/>
            <person name="Harder C.B."/>
            <person name="Rigling D."/>
            <person name="Ford K.L."/>
            <person name="Foster G.D."/>
            <person name="Pangilinan J."/>
            <person name="Papanicolaou A."/>
            <person name="Barry K."/>
            <person name="LaButti K."/>
            <person name="Viragh M."/>
            <person name="Koriabine M."/>
            <person name="Yan M."/>
            <person name="Riley R."/>
            <person name="Champramary S."/>
            <person name="Plett K.L."/>
            <person name="Tsai I.J."/>
            <person name="Slot J."/>
            <person name="Sipos G."/>
            <person name="Plett J."/>
            <person name="Nagy L.G."/>
            <person name="Grigoriev I.V."/>
        </authorList>
    </citation>
    <scope>NUCLEOTIDE SEQUENCE</scope>
    <source>
        <strain evidence="18">ICMP 16352</strain>
    </source>
</reference>
<evidence type="ECO:0000313" key="18">
    <source>
        <dbReference type="EMBL" id="KAK0473759.1"/>
    </source>
</evidence>
<keyword evidence="14" id="KW-0968">Cytoplasmic vesicle</keyword>
<evidence type="ECO:0000256" key="7">
    <source>
        <dbReference type="ARBA" id="ARBA00022729"/>
    </source>
</evidence>
<evidence type="ECO:0000256" key="5">
    <source>
        <dbReference type="ARBA" id="ARBA00013776"/>
    </source>
</evidence>
<dbReference type="AlphaFoldDB" id="A0AA39U912"/>
<dbReference type="InterPro" id="IPR018939">
    <property type="entry name" value="Autophagy-rel_prot_27"/>
</dbReference>
<keyword evidence="12 16" id="KW-0472">Membrane</keyword>
<dbReference type="GO" id="GO:0006914">
    <property type="term" value="P:autophagy"/>
    <property type="evidence" value="ECO:0007669"/>
    <property type="project" value="UniProtKB-KW"/>
</dbReference>
<evidence type="ECO:0000256" key="11">
    <source>
        <dbReference type="ARBA" id="ARBA00023128"/>
    </source>
</evidence>
<feature type="compositionally biased region" description="Pro residues" evidence="15">
    <location>
        <begin position="187"/>
        <end position="197"/>
    </location>
</feature>
<keyword evidence="13" id="KW-1015">Disulfide bond</keyword>
<evidence type="ECO:0000256" key="2">
    <source>
        <dbReference type="ARBA" id="ARBA00004358"/>
    </source>
</evidence>
<evidence type="ECO:0000256" key="6">
    <source>
        <dbReference type="ARBA" id="ARBA00022692"/>
    </source>
</evidence>
<comment type="caution">
    <text evidence="18">The sequence shown here is derived from an EMBL/GenBank/DDBJ whole genome shotgun (WGS) entry which is preliminary data.</text>
</comment>
<comment type="similarity">
    <text evidence="4">Belongs to the ATG27 family.</text>
</comment>
<sequence>MDPTALRCSFQIDDHLFDLCSITASHPGPLTISLDEETPPTRTRSTYSISLNGPLKRDGTLPAELQCPDRTWICLTVTNARPNRPSEPTRVTNVVPIAVDPNLNPTVKFGANAKLDDRHPPLQVTLHGGSYTSRNVKQKATFQFVCDHDAEEPTEPEFAWSFNGTHAFTWKSKYACSTIVSGSPINPSEPDPDPPAEPPRDPDEVPVHEARLLPLFLILFAISSFIVIRVIFPSRRRRMRHPKFRPSSSRLLKWAQQAGFTDVDSDAESNESGFDEEIPLTLRMYGSAPSTGDVYGSTSK</sequence>
<proteinExistence type="inferred from homology"/>
<dbReference type="GO" id="GO:0031966">
    <property type="term" value="C:mitochondrial membrane"/>
    <property type="evidence" value="ECO:0007669"/>
    <property type="project" value="UniProtKB-SubCell"/>
</dbReference>
<dbReference type="EMBL" id="JAUEPR010000031">
    <property type="protein sequence ID" value="KAK0473759.1"/>
    <property type="molecule type" value="Genomic_DNA"/>
</dbReference>
<evidence type="ECO:0000256" key="13">
    <source>
        <dbReference type="ARBA" id="ARBA00023157"/>
    </source>
</evidence>
<dbReference type="InterPro" id="IPR044865">
    <property type="entry name" value="MRH_dom"/>
</dbReference>
<dbReference type="Gene3D" id="2.70.130.10">
    <property type="entry name" value="Mannose-6-phosphate receptor binding domain"/>
    <property type="match status" value="1"/>
</dbReference>
<accession>A0AA39U912</accession>
<protein>
    <recommendedName>
        <fullName evidence="5">Autophagy-related protein 27</fullName>
    </recommendedName>
</protein>
<evidence type="ECO:0000256" key="3">
    <source>
        <dbReference type="ARBA" id="ARBA00004614"/>
    </source>
</evidence>